<sequence>MTFTYENYMNLIFHLDKVHENVPQDISKRIVSNAIAPVITVTATVELDSHISEEYGIDSFYTLLRYFGGCISDRDQSNEYIKKTEDEQKSHALNKVNLTTIEETKVKLNEDEKMEEELQSDQNVINPTNDPTVNNNYLDVDTKTDNLLPKSSQTTRNRSRSNSLFQRDSTQSQFIRFTRPIEDLLYSGGTGDMLFDYHTLEIFLGSCLKMVEKYTTDDIDHKTLQKSLYHRFFSSAISSTNCLSPYESFNHPIVSLIAIDITKGQNYELARDLLIAFKNQNTTINNFPIFMSTNDILPVFVLCYNGSSAEESEKSTELSKKIKKQLFAECIRMPLWDKRYSDDITVKLHQPAMSSLDEMLYVFQTSKTDKLPLTLINLIYDQLEILTNDLMIPFMQRKITFWEETILQPKKSLFQGTKLFRKFMGRPSMTNGRQENIPIKDNQGNEYFASTSNVFLLRKLADWSMMISDFKTAYTTFESLLEDIEMYPKYLASCLEWCAVCILMGAQNIVTTKMIKNDVNPLIERSLDVYGNCALLLNSIAESEESPDTEPVRSYETRCMLITSELFLSLSDTWTSTPYALSNLETILSECKLGACSQIMIWERLSDCYNLRTDPRVKHKLRSNISTSSVSEVSEEEIKKQDVSSIVLKGLTRQRKASFFRLLAAKKWAEQHQWRQVSWCLNDISEMYQDTVFGKRESLIYQKLKRNLLENSKK</sequence>
<dbReference type="GO" id="GO:0071255">
    <property type="term" value="P:Cvt vesicle assembly"/>
    <property type="evidence" value="ECO:0007669"/>
    <property type="project" value="EnsemblFungi"/>
</dbReference>
<evidence type="ECO:0000313" key="2">
    <source>
        <dbReference type="EMBL" id="CCE61998.1"/>
    </source>
</evidence>
<dbReference type="PANTHER" id="PTHR12975">
    <property type="entry name" value="TRANSPORT PROTEIN TRAPP"/>
    <property type="match status" value="1"/>
</dbReference>
<dbReference type="OMA" id="KLADWSM"/>
<dbReference type="GO" id="GO:0000407">
    <property type="term" value="C:phagophore assembly site"/>
    <property type="evidence" value="ECO:0007669"/>
    <property type="project" value="EnsemblFungi"/>
</dbReference>
<dbReference type="STRING" id="1071381.G8BPR7"/>
<dbReference type="InterPro" id="IPR024420">
    <property type="entry name" value="TRAPP_III_complex_Trs85"/>
</dbReference>
<dbReference type="HOGENOM" id="CLU_015504_0_0_1"/>
<feature type="compositionally biased region" description="Low complexity" evidence="1">
    <location>
        <begin position="151"/>
        <end position="163"/>
    </location>
</feature>
<name>G8BPR7_TETPH</name>
<evidence type="ECO:0000256" key="1">
    <source>
        <dbReference type="SAM" id="MobiDB-lite"/>
    </source>
</evidence>
<dbReference type="OrthoDB" id="203724at2759"/>
<accession>G8BPR7</accession>
<feature type="region of interest" description="Disordered" evidence="1">
    <location>
        <begin position="112"/>
        <end position="167"/>
    </location>
</feature>
<dbReference type="GO" id="GO:0034497">
    <property type="term" value="P:protein localization to phagophore assembly site"/>
    <property type="evidence" value="ECO:0007669"/>
    <property type="project" value="EnsemblFungi"/>
</dbReference>
<dbReference type="eggNOG" id="KOG1938">
    <property type="taxonomic scope" value="Eukaryota"/>
</dbReference>
<dbReference type="Pfam" id="PF12739">
    <property type="entry name" value="TRAPPC-Trs85"/>
    <property type="match status" value="1"/>
</dbReference>
<gene>
    <name evidence="2" type="primary">TPHA0B03260</name>
    <name evidence="2" type="ordered locus">TPHA_0B03260</name>
</gene>
<feature type="compositionally biased region" description="Polar residues" evidence="1">
    <location>
        <begin position="120"/>
        <end position="137"/>
    </location>
</feature>
<dbReference type="EMBL" id="HE612857">
    <property type="protein sequence ID" value="CCE61998.1"/>
    <property type="molecule type" value="Genomic_DNA"/>
</dbReference>
<dbReference type="AlphaFoldDB" id="G8BPR7"/>
<dbReference type="GO" id="GO:0051321">
    <property type="term" value="P:meiotic cell cycle"/>
    <property type="evidence" value="ECO:0007669"/>
    <property type="project" value="EnsemblFungi"/>
</dbReference>
<dbReference type="PANTHER" id="PTHR12975:SF6">
    <property type="entry name" value="TRAFFICKING PROTEIN PARTICLE COMPLEX SUBUNIT 8"/>
    <property type="match status" value="1"/>
</dbReference>
<reference evidence="2 3" key="1">
    <citation type="journal article" date="2011" name="Proc. Natl. Acad. Sci. U.S.A.">
        <title>Evolutionary erosion of yeast sex chromosomes by mating-type switching accidents.</title>
        <authorList>
            <person name="Gordon J.L."/>
            <person name="Armisen D."/>
            <person name="Proux-Wera E."/>
            <person name="Oheigeartaigh S.S."/>
            <person name="Byrne K.P."/>
            <person name="Wolfe K.H."/>
        </authorList>
    </citation>
    <scope>NUCLEOTIDE SEQUENCE [LARGE SCALE GENOMIC DNA]</scope>
    <source>
        <strain evidence="3">ATCC 24235 / CBS 4417 / NBRC 1672 / NRRL Y-8282 / UCD 70-5</strain>
    </source>
</reference>
<dbReference type="GO" id="GO:0006888">
    <property type="term" value="P:endoplasmic reticulum to Golgi vesicle-mediated transport"/>
    <property type="evidence" value="ECO:0007669"/>
    <property type="project" value="EnsemblFungi"/>
</dbReference>
<dbReference type="GO" id="GO:0034727">
    <property type="term" value="P:piecemeal microautophagy of the nucleus"/>
    <property type="evidence" value="ECO:0007669"/>
    <property type="project" value="EnsemblFungi"/>
</dbReference>
<dbReference type="GeneID" id="11534909"/>
<proteinExistence type="predicted"/>
<organism evidence="2 3">
    <name type="scientific">Tetrapisispora phaffii (strain ATCC 24235 / CBS 4417 / NBRC 1672 / NRRL Y-8282 / UCD 70-5)</name>
    <name type="common">Yeast</name>
    <name type="synonym">Fabospora phaffii</name>
    <dbReference type="NCBI Taxonomy" id="1071381"/>
    <lineage>
        <taxon>Eukaryota</taxon>
        <taxon>Fungi</taxon>
        <taxon>Dikarya</taxon>
        <taxon>Ascomycota</taxon>
        <taxon>Saccharomycotina</taxon>
        <taxon>Saccharomycetes</taxon>
        <taxon>Saccharomycetales</taxon>
        <taxon>Saccharomycetaceae</taxon>
        <taxon>Tetrapisispora</taxon>
    </lineage>
</organism>
<dbReference type="GO" id="GO:0031410">
    <property type="term" value="C:cytoplasmic vesicle"/>
    <property type="evidence" value="ECO:0007669"/>
    <property type="project" value="EnsemblFungi"/>
</dbReference>
<dbReference type="GO" id="GO:1990072">
    <property type="term" value="C:TRAPPIII protein complex"/>
    <property type="evidence" value="ECO:0007669"/>
    <property type="project" value="EnsemblFungi"/>
</dbReference>
<dbReference type="GO" id="GO:0000425">
    <property type="term" value="P:pexophagy"/>
    <property type="evidence" value="ECO:0007669"/>
    <property type="project" value="EnsemblFungi"/>
</dbReference>
<keyword evidence="3" id="KW-1185">Reference proteome</keyword>
<dbReference type="Proteomes" id="UP000005666">
    <property type="component" value="Chromosome 2"/>
</dbReference>
<evidence type="ECO:0008006" key="4">
    <source>
        <dbReference type="Google" id="ProtNLM"/>
    </source>
</evidence>
<dbReference type="RefSeq" id="XP_003684432.1">
    <property type="nucleotide sequence ID" value="XM_003684384.1"/>
</dbReference>
<evidence type="ECO:0000313" key="3">
    <source>
        <dbReference type="Proteomes" id="UP000005666"/>
    </source>
</evidence>
<protein>
    <recommendedName>
        <fullName evidence="4">Trafficking protein particle complex III-specific subunit 85</fullName>
    </recommendedName>
</protein>
<dbReference type="KEGG" id="tpf:TPHA_0B03260"/>